<dbReference type="InterPro" id="IPR036249">
    <property type="entry name" value="Thioredoxin-like_sf"/>
</dbReference>
<dbReference type="Gene3D" id="3.40.30.10">
    <property type="entry name" value="Glutaredoxin"/>
    <property type="match status" value="1"/>
</dbReference>
<dbReference type="InterPro" id="IPR034347">
    <property type="entry name" value="GST_Phi_C"/>
</dbReference>
<comment type="catalytic activity">
    <reaction evidence="4">
        <text>RX + glutathione = an S-substituted glutathione + a halide anion + H(+)</text>
        <dbReference type="Rhea" id="RHEA:16437"/>
        <dbReference type="ChEBI" id="CHEBI:15378"/>
        <dbReference type="ChEBI" id="CHEBI:16042"/>
        <dbReference type="ChEBI" id="CHEBI:17792"/>
        <dbReference type="ChEBI" id="CHEBI:57925"/>
        <dbReference type="ChEBI" id="CHEBI:90779"/>
        <dbReference type="EC" id="2.5.1.18"/>
    </reaction>
</comment>
<comment type="similarity">
    <text evidence="1">Belongs to the GST superfamily. Phi family.</text>
</comment>
<dbReference type="EMBL" id="JASNQZ010000014">
    <property type="protein sequence ID" value="KAL0947927.1"/>
    <property type="molecule type" value="Genomic_DNA"/>
</dbReference>
<dbReference type="Gene3D" id="1.20.1050.10">
    <property type="match status" value="1"/>
</dbReference>
<dbReference type="SFLD" id="SFLDG01154">
    <property type="entry name" value="Main.5:_Phi-like"/>
    <property type="match status" value="1"/>
</dbReference>
<dbReference type="CDD" id="cd03187">
    <property type="entry name" value="GST_C_Phi"/>
    <property type="match status" value="1"/>
</dbReference>
<dbReference type="Pfam" id="PF02798">
    <property type="entry name" value="GST_N"/>
    <property type="match status" value="1"/>
</dbReference>
<dbReference type="SUPFAM" id="SSF52833">
    <property type="entry name" value="Thioredoxin-like"/>
    <property type="match status" value="1"/>
</dbReference>
<gene>
    <name evidence="7" type="ORF">HGRIS_010558</name>
</gene>
<dbReference type="PANTHER" id="PTHR43900">
    <property type="entry name" value="GLUTATHIONE S-TRANSFERASE RHO"/>
    <property type="match status" value="1"/>
</dbReference>
<evidence type="ECO:0000259" key="5">
    <source>
        <dbReference type="PROSITE" id="PS50404"/>
    </source>
</evidence>
<dbReference type="SUPFAM" id="SSF47616">
    <property type="entry name" value="GST C-terminal domain-like"/>
    <property type="match status" value="1"/>
</dbReference>
<proteinExistence type="inferred from homology"/>
<comment type="caution">
    <text evidence="7">The sequence shown here is derived from an EMBL/GenBank/DDBJ whole genome shotgun (WGS) entry which is preliminary data.</text>
</comment>
<feature type="domain" description="GST C-terminal" evidence="6">
    <location>
        <begin position="91"/>
        <end position="208"/>
    </location>
</feature>
<dbReference type="SFLD" id="SFLDG00358">
    <property type="entry name" value="Main_(cytGST)"/>
    <property type="match status" value="1"/>
</dbReference>
<dbReference type="InterPro" id="IPR004046">
    <property type="entry name" value="GST_C"/>
</dbReference>
<dbReference type="InterPro" id="IPR010987">
    <property type="entry name" value="Glutathione-S-Trfase_C-like"/>
</dbReference>
<dbReference type="InterPro" id="IPR004045">
    <property type="entry name" value="Glutathione_S-Trfase_N"/>
</dbReference>
<protein>
    <recommendedName>
        <fullName evidence="2">glutathione transferase</fullName>
        <ecNumber evidence="2">2.5.1.18</ecNumber>
    </recommendedName>
</protein>
<dbReference type="Proteomes" id="UP001556367">
    <property type="component" value="Unassembled WGS sequence"/>
</dbReference>
<feature type="domain" description="GST N-terminal" evidence="5">
    <location>
        <begin position="1"/>
        <end position="82"/>
    </location>
</feature>
<name>A0ABR3IXF3_9AGAR</name>
<evidence type="ECO:0000259" key="6">
    <source>
        <dbReference type="PROSITE" id="PS50405"/>
    </source>
</evidence>
<evidence type="ECO:0000313" key="7">
    <source>
        <dbReference type="EMBL" id="KAL0947927.1"/>
    </source>
</evidence>
<dbReference type="PROSITE" id="PS50405">
    <property type="entry name" value="GST_CTER"/>
    <property type="match status" value="1"/>
</dbReference>
<evidence type="ECO:0000313" key="8">
    <source>
        <dbReference type="Proteomes" id="UP001556367"/>
    </source>
</evidence>
<evidence type="ECO:0000256" key="3">
    <source>
        <dbReference type="ARBA" id="ARBA00022679"/>
    </source>
</evidence>
<reference evidence="8" key="1">
    <citation type="submission" date="2024-06" db="EMBL/GenBank/DDBJ databases">
        <title>Multi-omics analyses provide insights into the biosynthesis of the anticancer antibiotic pleurotin in Hohenbuehelia grisea.</title>
        <authorList>
            <person name="Weaver J.A."/>
            <person name="Alberti F."/>
        </authorList>
    </citation>
    <scope>NUCLEOTIDE SEQUENCE [LARGE SCALE GENOMIC DNA]</scope>
    <source>
        <strain evidence="8">T-177</strain>
    </source>
</reference>
<dbReference type="InterPro" id="IPR040079">
    <property type="entry name" value="Glutathione_S-Trfase"/>
</dbReference>
<evidence type="ECO:0000256" key="2">
    <source>
        <dbReference type="ARBA" id="ARBA00012452"/>
    </source>
</evidence>
<dbReference type="CDD" id="cd03053">
    <property type="entry name" value="GST_N_Phi"/>
    <property type="match status" value="1"/>
</dbReference>
<dbReference type="InterPro" id="IPR036282">
    <property type="entry name" value="Glutathione-S-Trfase_C_sf"/>
</dbReference>
<dbReference type="Pfam" id="PF00043">
    <property type="entry name" value="GST_C"/>
    <property type="match status" value="1"/>
</dbReference>
<keyword evidence="8" id="KW-1185">Reference proteome</keyword>
<evidence type="ECO:0000256" key="1">
    <source>
        <dbReference type="ARBA" id="ARBA00010128"/>
    </source>
</evidence>
<sequence length="208" mass="23558">MTVKIHGHPQSTCTRRVICVCKEKNVPYEVIAVDWAKMEHKSPEWIAKQPFGQMPWIEDDGLVIYESRAICKYIALKYRGQGTELLPPSGDLKAVALFEQAASVEAFNFDPAVSEIVAEKVFKPMRGAQTDDARVEVLKETIKAKLQGYEKILSKQKYVAGDTLTLVDLFHLPYGSMLENTGVKIDQEIPNVARWWKDISSREAWKST</sequence>
<dbReference type="EC" id="2.5.1.18" evidence="2"/>
<accession>A0ABR3IXF3</accession>
<dbReference type="PROSITE" id="PS50404">
    <property type="entry name" value="GST_NTER"/>
    <property type="match status" value="1"/>
</dbReference>
<dbReference type="PANTHER" id="PTHR43900:SF3">
    <property type="entry name" value="GLUTATHIONE S-TRANSFERASE RHO"/>
    <property type="match status" value="1"/>
</dbReference>
<evidence type="ECO:0000256" key="4">
    <source>
        <dbReference type="ARBA" id="ARBA00047960"/>
    </source>
</evidence>
<organism evidence="7 8">
    <name type="scientific">Hohenbuehelia grisea</name>
    <dbReference type="NCBI Taxonomy" id="104357"/>
    <lineage>
        <taxon>Eukaryota</taxon>
        <taxon>Fungi</taxon>
        <taxon>Dikarya</taxon>
        <taxon>Basidiomycota</taxon>
        <taxon>Agaricomycotina</taxon>
        <taxon>Agaricomycetes</taxon>
        <taxon>Agaricomycetidae</taxon>
        <taxon>Agaricales</taxon>
        <taxon>Pleurotineae</taxon>
        <taxon>Pleurotaceae</taxon>
        <taxon>Hohenbuehelia</taxon>
    </lineage>
</organism>
<dbReference type="SFLD" id="SFLDS00019">
    <property type="entry name" value="Glutathione_Transferase_(cytos"/>
    <property type="match status" value="1"/>
</dbReference>
<keyword evidence="3" id="KW-0808">Transferase</keyword>